<dbReference type="OrthoDB" id="7873473at2"/>
<name>A0A1X7A6P4_9RHOB</name>
<dbReference type="RefSeq" id="WP_143535195.1">
    <property type="nucleotide sequence ID" value="NZ_FWFK01000008.1"/>
</dbReference>
<dbReference type="AlphaFoldDB" id="A0A1X7A6P4"/>
<evidence type="ECO:0000313" key="2">
    <source>
        <dbReference type="Proteomes" id="UP000193570"/>
    </source>
</evidence>
<reference evidence="1 2" key="1">
    <citation type="submission" date="2017-03" db="EMBL/GenBank/DDBJ databases">
        <authorList>
            <person name="Afonso C.L."/>
            <person name="Miller P.J."/>
            <person name="Scott M.A."/>
            <person name="Spackman E."/>
            <person name="Goraichik I."/>
            <person name="Dimitrov K.M."/>
            <person name="Suarez D.L."/>
            <person name="Swayne D.E."/>
        </authorList>
    </citation>
    <scope>NUCLEOTIDE SEQUENCE [LARGE SCALE GENOMIC DNA]</scope>
    <source>
        <strain evidence="1 2">CECT 8625</strain>
    </source>
</reference>
<gene>
    <name evidence="1" type="ORF">ROJ8625_03779</name>
</gene>
<dbReference type="EMBL" id="FWFK01000008">
    <property type="protein sequence ID" value="SLN72031.1"/>
    <property type="molecule type" value="Genomic_DNA"/>
</dbReference>
<organism evidence="1 2">
    <name type="scientific">Roseivivax jejudonensis</name>
    <dbReference type="NCBI Taxonomy" id="1529041"/>
    <lineage>
        <taxon>Bacteria</taxon>
        <taxon>Pseudomonadati</taxon>
        <taxon>Pseudomonadota</taxon>
        <taxon>Alphaproteobacteria</taxon>
        <taxon>Rhodobacterales</taxon>
        <taxon>Roseobacteraceae</taxon>
        <taxon>Roseivivax</taxon>
    </lineage>
</organism>
<sequence>MTGKHQLLRLNSKDLNKWFCGNAQAVNFMENLSIACSEWIRMSQTSETDCMGRMTVWMAFGKELHPFFVQHAAILRPVVLTSCLQLRTIASLDPEQSPDQPIIEVLSHSLLSVVHVTAWICGGDQWAEEIAPEIYRTMWLDIDGDGKLNEAPGENARLN</sequence>
<accession>A0A1X7A6P4</accession>
<dbReference type="Proteomes" id="UP000193570">
    <property type="component" value="Unassembled WGS sequence"/>
</dbReference>
<evidence type="ECO:0000313" key="1">
    <source>
        <dbReference type="EMBL" id="SLN72031.1"/>
    </source>
</evidence>
<keyword evidence="2" id="KW-1185">Reference proteome</keyword>
<protein>
    <submittedName>
        <fullName evidence="1">Uncharacterized protein</fullName>
    </submittedName>
</protein>
<proteinExistence type="predicted"/>